<dbReference type="Gene3D" id="3.40.720.10">
    <property type="entry name" value="Alkaline Phosphatase, subunit A"/>
    <property type="match status" value="1"/>
</dbReference>
<dbReference type="CDD" id="cd16148">
    <property type="entry name" value="sulfatase_like"/>
    <property type="match status" value="1"/>
</dbReference>
<feature type="transmembrane region" description="Helical" evidence="1">
    <location>
        <begin position="74"/>
        <end position="99"/>
    </location>
</feature>
<feature type="transmembrane region" description="Helical" evidence="1">
    <location>
        <begin position="119"/>
        <end position="140"/>
    </location>
</feature>
<dbReference type="Pfam" id="PF11893">
    <property type="entry name" value="DUF3413"/>
    <property type="match status" value="1"/>
</dbReference>
<evidence type="ECO:0000313" key="5">
    <source>
        <dbReference type="Proteomes" id="UP001161294"/>
    </source>
</evidence>
<gene>
    <name evidence="4" type="ORF">N5J23_12570</name>
</gene>
<dbReference type="InterPro" id="IPR052701">
    <property type="entry name" value="GAG_Ulvan_Degrading_Sulfatases"/>
</dbReference>
<dbReference type="InterPro" id="IPR017850">
    <property type="entry name" value="Alkaline_phosphatase_core_sf"/>
</dbReference>
<feature type="transmembrane region" description="Helical" evidence="1">
    <location>
        <begin position="39"/>
        <end position="62"/>
    </location>
</feature>
<dbReference type="SUPFAM" id="SSF53649">
    <property type="entry name" value="Alkaline phosphatase-like"/>
    <property type="match status" value="1"/>
</dbReference>
<dbReference type="PANTHER" id="PTHR43751:SF3">
    <property type="entry name" value="SULFATASE N-TERMINAL DOMAIN-CONTAINING PROTEIN"/>
    <property type="match status" value="1"/>
</dbReference>
<dbReference type="InterPro" id="IPR024588">
    <property type="entry name" value="YejM_N"/>
</dbReference>
<evidence type="ECO:0000256" key="1">
    <source>
        <dbReference type="SAM" id="Phobius"/>
    </source>
</evidence>
<evidence type="ECO:0000313" key="4">
    <source>
        <dbReference type="EMBL" id="MDH2006368.1"/>
    </source>
</evidence>
<sequence>MLKIRNYGKFISINILIASLIATRYFHFLPEMPDSLLDWLFIITGTFSQMALLGAAVALLALPCAFLPGLARKLSISAAATLVIALLFVDTNVFAQYRFHINAVVLEMFMAGQVIEFPISMWLMAGAGVALLWALEYGLLHLLERSPTAQSLKTTRKFGMLAILSLLTCNSMHVWAAAHAYQPITQIKRYLPLFYPATSNSTMRKYGWVDEEALERQKLLTAQKQNSDLRYPVQPLQVTAVEKPVNLVFLVIDSWRAETFNAENTPNLWKFAQSGRMLNQHMSTGNATRVGIFGMFYGLPGSYWHSMLDNRTSPLFMDRLQALNYQLGIFASAQLNNPEFDQTVFSKVPNLRTASPGATVVERDIAITNEWIDWFKHSNPNQPSFSFLFYDAPHGYEYPKDYPHRYEPLPQRLDYTQRTPNADTQPWINAYKTSVHFVDSQAKKVLDTLQASGALDNTIVIITGDHGEEINDNGLNYWGHNSNFSDIQVKVPFVMVGQGLAADARWQGLFTSHADIVPTLMKNHLGVQNPAQDFSTGIDLLGTPSDRDWLLSSGYSQYAIVGKDRILEVGSAGQFQLVDKRYRPLKDSPNFEHVQQAMEQMSRFNK</sequence>
<dbReference type="AlphaFoldDB" id="A0AA42W4F9"/>
<protein>
    <submittedName>
        <fullName evidence="4">DUF3413 domain-containing protein</fullName>
    </submittedName>
</protein>
<name>A0AA42W4F9_9BURK</name>
<dbReference type="RefSeq" id="WP_279842113.1">
    <property type="nucleotide sequence ID" value="NZ_CAXONF010000013.1"/>
</dbReference>
<dbReference type="PIRSF" id="PIRSF004950">
    <property type="entry name" value="Mmb_sulf_HI0842"/>
    <property type="match status" value="1"/>
</dbReference>
<feature type="domain" description="Sulfatase N-terminal" evidence="2">
    <location>
        <begin position="246"/>
        <end position="522"/>
    </location>
</feature>
<feature type="transmembrane region" description="Helical" evidence="1">
    <location>
        <begin position="161"/>
        <end position="181"/>
    </location>
</feature>
<proteinExistence type="predicted"/>
<dbReference type="InterPro" id="IPR000917">
    <property type="entry name" value="Sulfatase_N"/>
</dbReference>
<feature type="domain" description="Inner membrane protein YejM N-terminal" evidence="3">
    <location>
        <begin position="6"/>
        <end position="238"/>
    </location>
</feature>
<feature type="transmembrane region" description="Helical" evidence="1">
    <location>
        <begin position="7"/>
        <end position="27"/>
    </location>
</feature>
<keyword evidence="1" id="KW-0812">Transmembrane</keyword>
<reference evidence="4" key="1">
    <citation type="submission" date="2022-09" db="EMBL/GenBank/DDBJ databases">
        <title>Intensive care unit water sources are persistently colonized with multi-drug resistant bacteria and are the site of extensive horizontal gene transfer of antibiotic resistance genes.</title>
        <authorList>
            <person name="Diorio-Toth L."/>
        </authorList>
    </citation>
    <scope>NUCLEOTIDE SEQUENCE</scope>
    <source>
        <strain evidence="4">GD03686</strain>
    </source>
</reference>
<dbReference type="EMBL" id="JAOCJW010000024">
    <property type="protein sequence ID" value="MDH2006368.1"/>
    <property type="molecule type" value="Genomic_DNA"/>
</dbReference>
<evidence type="ECO:0000259" key="2">
    <source>
        <dbReference type="Pfam" id="PF00884"/>
    </source>
</evidence>
<dbReference type="PANTHER" id="PTHR43751">
    <property type="entry name" value="SULFATASE"/>
    <property type="match status" value="1"/>
</dbReference>
<evidence type="ECO:0000259" key="3">
    <source>
        <dbReference type="Pfam" id="PF11893"/>
    </source>
</evidence>
<keyword evidence="1" id="KW-1133">Transmembrane helix</keyword>
<keyword evidence="1" id="KW-0472">Membrane</keyword>
<dbReference type="Proteomes" id="UP001161294">
    <property type="component" value="Unassembled WGS sequence"/>
</dbReference>
<organism evidence="4 5">
    <name type="scientific">Comamonas aquatica</name>
    <dbReference type="NCBI Taxonomy" id="225991"/>
    <lineage>
        <taxon>Bacteria</taxon>
        <taxon>Pseudomonadati</taxon>
        <taxon>Pseudomonadota</taxon>
        <taxon>Betaproteobacteria</taxon>
        <taxon>Burkholderiales</taxon>
        <taxon>Comamonadaceae</taxon>
        <taxon>Comamonas</taxon>
    </lineage>
</organism>
<comment type="caution">
    <text evidence="4">The sequence shown here is derived from an EMBL/GenBank/DDBJ whole genome shotgun (WGS) entry which is preliminary data.</text>
</comment>
<dbReference type="InterPro" id="IPR012159">
    <property type="entry name" value="YejM-like"/>
</dbReference>
<accession>A0AA42W4F9</accession>
<dbReference type="Pfam" id="PF00884">
    <property type="entry name" value="Sulfatase"/>
    <property type="match status" value="1"/>
</dbReference>